<accession>A0A3N0WTC7</accession>
<sequence>MKPFHFKKFSVKQSKEVFRVGTDAVLLGALMDVENAANILEVGTGTGIISLMVAQRNPSAKIAALDISEKATDLAAENFKNSPFHPRLKSVHADFKDFKNTALFDHIFSNPPYFEKNGSTKDIVARQQTELSFEEFLAKASKILSKTGQISVIIPIEAEVVFTTSANRNLLFLHRKVTVYGIQNSKPKRVVLEYGFQEKMPVEQEIFIEETPRVYSAAYLKLTEDFHLFGS</sequence>
<dbReference type="InterPro" id="IPR002052">
    <property type="entry name" value="DNA_methylase_N6_adenine_CS"/>
</dbReference>
<evidence type="ECO:0000259" key="7">
    <source>
        <dbReference type="Pfam" id="PF05175"/>
    </source>
</evidence>
<dbReference type="GO" id="GO:0016430">
    <property type="term" value="F:tRNA (adenine-N6)-methyltransferase activity"/>
    <property type="evidence" value="ECO:0007669"/>
    <property type="project" value="UniProtKB-UniRule"/>
</dbReference>
<dbReference type="InterPro" id="IPR050210">
    <property type="entry name" value="tRNA_Adenine-N(6)_MTase"/>
</dbReference>
<reference evidence="9" key="1">
    <citation type="submission" date="2018-11" db="EMBL/GenBank/DDBJ databases">
        <title>Proposal to divide the Flavobacteriaceae and reorganize its genera based on Amino Acid Identity values calculated from whole genome sequences.</title>
        <authorList>
            <person name="Nicholson A.C."/>
            <person name="Gulvik C.A."/>
            <person name="Whitney A.M."/>
            <person name="Humrighouse B.W."/>
            <person name="Bell M."/>
            <person name="Holmes B."/>
            <person name="Steigerwalt A."/>
            <person name="Villarma A."/>
            <person name="Sheth M."/>
            <person name="Batra D."/>
            <person name="Pryor J."/>
            <person name="Bernardet J.-F."/>
            <person name="Hugo C."/>
            <person name="Kampfer P."/>
            <person name="Newman J."/>
            <person name="Mcquiston J.R."/>
        </authorList>
    </citation>
    <scope>NUCLEOTIDE SEQUENCE [LARGE SCALE GENOMIC DNA]</scope>
    <source>
        <strain evidence="9">H3056</strain>
    </source>
</reference>
<dbReference type="EMBL" id="RJUG01000004">
    <property type="protein sequence ID" value="ROI08330.1"/>
    <property type="molecule type" value="Genomic_DNA"/>
</dbReference>
<proteinExistence type="inferred from homology"/>
<name>A0A3N0WTC7_9FLAO</name>
<comment type="function">
    <text evidence="6">Specifically methylates the adenine in position 37 of tRNA(1)(Val) (anticodon cmo5UAC).</text>
</comment>
<dbReference type="Pfam" id="PF05175">
    <property type="entry name" value="MTS"/>
    <property type="match status" value="1"/>
</dbReference>
<comment type="subcellular location">
    <subcellularLocation>
        <location evidence="6">Cytoplasm</location>
    </subcellularLocation>
</comment>
<evidence type="ECO:0000256" key="2">
    <source>
        <dbReference type="ARBA" id="ARBA00022603"/>
    </source>
</evidence>
<dbReference type="RefSeq" id="WP_123266625.1">
    <property type="nucleotide sequence ID" value="NZ_RJUG01000004.1"/>
</dbReference>
<feature type="domain" description="Methyltransferase small" evidence="7">
    <location>
        <begin position="25"/>
        <end position="154"/>
    </location>
</feature>
<keyword evidence="3 6" id="KW-0808">Transferase</keyword>
<dbReference type="PROSITE" id="PS00092">
    <property type="entry name" value="N6_MTASE"/>
    <property type="match status" value="1"/>
</dbReference>
<dbReference type="HAMAP" id="MF_01872">
    <property type="entry name" value="tRNA_methyltr_YfiC"/>
    <property type="match status" value="1"/>
</dbReference>
<evidence type="ECO:0000256" key="5">
    <source>
        <dbReference type="ARBA" id="ARBA00022694"/>
    </source>
</evidence>
<keyword evidence="5 6" id="KW-0819">tRNA processing</keyword>
<dbReference type="PRINTS" id="PR00507">
    <property type="entry name" value="N12N6MTFRASE"/>
</dbReference>
<dbReference type="Proteomes" id="UP000270224">
    <property type="component" value="Unassembled WGS sequence"/>
</dbReference>
<dbReference type="GO" id="GO:0003676">
    <property type="term" value="F:nucleic acid binding"/>
    <property type="evidence" value="ECO:0007669"/>
    <property type="project" value="InterPro"/>
</dbReference>
<organism evidence="8 9">
    <name type="scientific">Kaistella daneshvariae</name>
    <dbReference type="NCBI Taxonomy" id="2487074"/>
    <lineage>
        <taxon>Bacteria</taxon>
        <taxon>Pseudomonadati</taxon>
        <taxon>Bacteroidota</taxon>
        <taxon>Flavobacteriia</taxon>
        <taxon>Flavobacteriales</taxon>
        <taxon>Weeksellaceae</taxon>
        <taxon>Chryseobacterium group</taxon>
        <taxon>Kaistella</taxon>
    </lineage>
</organism>
<evidence type="ECO:0000313" key="8">
    <source>
        <dbReference type="EMBL" id="ROI08330.1"/>
    </source>
</evidence>
<dbReference type="GO" id="GO:0008033">
    <property type="term" value="P:tRNA processing"/>
    <property type="evidence" value="ECO:0007669"/>
    <property type="project" value="UniProtKB-UniRule"/>
</dbReference>
<comment type="catalytic activity">
    <reaction evidence="6">
        <text>adenosine(37) in tRNA1(Val) + S-adenosyl-L-methionine = N(6)-methyladenosine(37) in tRNA1(Val) + S-adenosyl-L-homocysteine + H(+)</text>
        <dbReference type="Rhea" id="RHEA:43160"/>
        <dbReference type="Rhea" id="RHEA-COMP:10369"/>
        <dbReference type="Rhea" id="RHEA-COMP:10370"/>
        <dbReference type="ChEBI" id="CHEBI:15378"/>
        <dbReference type="ChEBI" id="CHEBI:57856"/>
        <dbReference type="ChEBI" id="CHEBI:59789"/>
        <dbReference type="ChEBI" id="CHEBI:74411"/>
        <dbReference type="ChEBI" id="CHEBI:74449"/>
        <dbReference type="EC" id="2.1.1.223"/>
    </reaction>
</comment>
<evidence type="ECO:0000256" key="3">
    <source>
        <dbReference type="ARBA" id="ARBA00022679"/>
    </source>
</evidence>
<comment type="similarity">
    <text evidence="6">Belongs to the methyltransferase superfamily. tRNA (adenine-N(6)-)-methyltransferase family.</text>
</comment>
<dbReference type="InterPro" id="IPR007848">
    <property type="entry name" value="Small_mtfrase_dom"/>
</dbReference>
<dbReference type="OrthoDB" id="5383291at2"/>
<dbReference type="SUPFAM" id="SSF53335">
    <property type="entry name" value="S-adenosyl-L-methionine-dependent methyltransferases"/>
    <property type="match status" value="1"/>
</dbReference>
<dbReference type="CDD" id="cd02440">
    <property type="entry name" value="AdoMet_MTases"/>
    <property type="match status" value="1"/>
</dbReference>
<dbReference type="EC" id="2.1.1.223" evidence="6"/>
<dbReference type="AlphaFoldDB" id="A0A3N0WTC7"/>
<keyword evidence="1 6" id="KW-0963">Cytoplasm</keyword>
<evidence type="ECO:0000313" key="9">
    <source>
        <dbReference type="Proteomes" id="UP000270224"/>
    </source>
</evidence>
<dbReference type="PANTHER" id="PTHR47739">
    <property type="entry name" value="TRNA1(VAL) (ADENINE(37)-N6)-METHYLTRANSFERASE"/>
    <property type="match status" value="1"/>
</dbReference>
<evidence type="ECO:0000256" key="6">
    <source>
        <dbReference type="HAMAP-Rule" id="MF_01872"/>
    </source>
</evidence>
<dbReference type="Gene3D" id="3.40.50.150">
    <property type="entry name" value="Vaccinia Virus protein VP39"/>
    <property type="match status" value="1"/>
</dbReference>
<keyword evidence="4 6" id="KW-0949">S-adenosyl-L-methionine</keyword>
<comment type="caution">
    <text evidence="8">The sequence shown here is derived from an EMBL/GenBank/DDBJ whole genome shotgun (WGS) entry which is preliminary data.</text>
</comment>
<evidence type="ECO:0000256" key="1">
    <source>
        <dbReference type="ARBA" id="ARBA00022490"/>
    </source>
</evidence>
<dbReference type="InterPro" id="IPR029063">
    <property type="entry name" value="SAM-dependent_MTases_sf"/>
</dbReference>
<dbReference type="PANTHER" id="PTHR47739:SF1">
    <property type="entry name" value="TRNA1(VAL) (ADENINE(37)-N6)-METHYLTRANSFERASE"/>
    <property type="match status" value="1"/>
</dbReference>
<dbReference type="InterPro" id="IPR022882">
    <property type="entry name" value="tRNA_adenine-N6_MeTrfase"/>
</dbReference>
<protein>
    <recommendedName>
        <fullName evidence="6">tRNA1(Val) (adenine(37)-N6)-methyltransferase</fullName>
        <ecNumber evidence="6">2.1.1.223</ecNumber>
    </recommendedName>
    <alternativeName>
        <fullName evidence="6">tRNA m6A37 methyltransferase</fullName>
    </alternativeName>
</protein>
<reference evidence="9" key="2">
    <citation type="submission" date="2018-11" db="EMBL/GenBank/DDBJ databases">
        <title>Proposal to divide the Flavobacteriaceae and reorganize its genera based on Amino Acid Identity values calculated from whole genome sequences.</title>
        <authorList>
            <person name="Nicholson A.C."/>
            <person name="Gulvik C.A."/>
            <person name="Whitney A.M."/>
            <person name="Humrighouse B.W."/>
            <person name="Bell M."/>
            <person name="Holmens B."/>
            <person name="Steigerwalt A."/>
            <person name="Villarma A."/>
            <person name="Sheth M."/>
            <person name="Batra D."/>
            <person name="Pryor J."/>
            <person name="Bernardet J.-F."/>
            <person name="Hugo C."/>
            <person name="Kampfer P."/>
            <person name="Newman J."/>
            <person name="Mcquiston J.R."/>
        </authorList>
    </citation>
    <scope>NUCLEOTIDE SEQUENCE [LARGE SCALE GENOMIC DNA]</scope>
    <source>
        <strain evidence="9">H3056</strain>
    </source>
</reference>
<gene>
    <name evidence="8" type="ORF">EGI11_11910</name>
</gene>
<keyword evidence="2 6" id="KW-0489">Methyltransferase</keyword>
<evidence type="ECO:0000256" key="4">
    <source>
        <dbReference type="ARBA" id="ARBA00022691"/>
    </source>
</evidence>
<dbReference type="GO" id="GO:0032259">
    <property type="term" value="P:methylation"/>
    <property type="evidence" value="ECO:0007669"/>
    <property type="project" value="UniProtKB-KW"/>
</dbReference>
<dbReference type="GO" id="GO:0005737">
    <property type="term" value="C:cytoplasm"/>
    <property type="evidence" value="ECO:0007669"/>
    <property type="project" value="UniProtKB-SubCell"/>
</dbReference>